<evidence type="ECO:0000256" key="2">
    <source>
        <dbReference type="PIRSR" id="PIRSR016184-1"/>
    </source>
</evidence>
<proteinExistence type="inferred from homology"/>
<dbReference type="RefSeq" id="WP_066126227.1">
    <property type="nucleotide sequence ID" value="NZ_FKIF01000003.1"/>
</dbReference>
<evidence type="ECO:0000256" key="1">
    <source>
        <dbReference type="ARBA" id="ARBA00008270"/>
    </source>
</evidence>
<protein>
    <submittedName>
        <fullName evidence="3">Hypotheticals protein</fullName>
        <ecNumber evidence="3">5.3.3.17</ecNumber>
    </submittedName>
</protein>
<reference evidence="3 4" key="1">
    <citation type="submission" date="2016-04" db="EMBL/GenBank/DDBJ databases">
        <authorList>
            <consortium name="Pathogen Informatics"/>
        </authorList>
    </citation>
    <scope>NUCLEOTIDE SEQUENCE [LARGE SCALE GENOMIC DNA]</scope>
    <source>
        <strain evidence="3 4">H050680373</strain>
    </source>
</reference>
<dbReference type="PANTHER" id="PTHR13774">
    <property type="entry name" value="PHENAZINE BIOSYNTHESIS PROTEIN"/>
    <property type="match status" value="1"/>
</dbReference>
<dbReference type="AlphaFoldDB" id="A0A157SCV6"/>
<sequence length="288" mass="30594">MPSYTYHLVNVFAESTFGGNPLCVFEDARGMDDALMQSLALQFNLSETTFMLPCDAAHARVRIFTPGYEMRFAGHPTLGTAHVVSQVQRAGDAVTLEVKAGLVPVVAQGNLWTLTAPTDGAPRTSRVSAPAAEVAALLGLSADDLLDEPMRVDTGNDQMLVPLKSFDAVRRAMPDAGRADWPTNSLGRRTAYVFAFGDPAADGRQTVLARHFFVKPGGGVVEDPATGSACANLGGWLLSQGRELPARLVVSQGEQVGRPSTLYLDVTEDGKIKVGGRVIPLGRGEVTV</sequence>
<dbReference type="PIRSF" id="PIRSF016184">
    <property type="entry name" value="PhzC_PhzF"/>
    <property type="match status" value="1"/>
</dbReference>
<dbReference type="OrthoDB" id="9788221at2"/>
<dbReference type="Proteomes" id="UP000076848">
    <property type="component" value="Unassembled WGS sequence"/>
</dbReference>
<dbReference type="NCBIfam" id="TIGR00654">
    <property type="entry name" value="PhzF_family"/>
    <property type="match status" value="1"/>
</dbReference>
<dbReference type="SUPFAM" id="SSF54506">
    <property type="entry name" value="Diaminopimelate epimerase-like"/>
    <property type="match status" value="1"/>
</dbReference>
<dbReference type="EC" id="5.3.3.17" evidence="3"/>
<dbReference type="Pfam" id="PF02567">
    <property type="entry name" value="PhzC-PhzF"/>
    <property type="match status" value="1"/>
</dbReference>
<feature type="active site" evidence="2">
    <location>
        <position position="47"/>
    </location>
</feature>
<comment type="similarity">
    <text evidence="1">Belongs to the PhzF family.</text>
</comment>
<dbReference type="InterPro" id="IPR003719">
    <property type="entry name" value="Phenazine_PhzF-like"/>
</dbReference>
<dbReference type="GO" id="GO:0005737">
    <property type="term" value="C:cytoplasm"/>
    <property type="evidence" value="ECO:0007669"/>
    <property type="project" value="TreeGrafter"/>
</dbReference>
<dbReference type="PANTHER" id="PTHR13774:SF32">
    <property type="entry name" value="ANTISENSE-ENHANCING SEQUENCE 1"/>
    <property type="match status" value="1"/>
</dbReference>
<gene>
    <name evidence="3" type="primary">phzF</name>
    <name evidence="3" type="ORF">SAMEA3906486_01930</name>
</gene>
<name>A0A157SCV6_9BORD</name>
<keyword evidence="3" id="KW-0413">Isomerase</keyword>
<dbReference type="Gene3D" id="3.10.310.10">
    <property type="entry name" value="Diaminopimelate Epimerase, Chain A, domain 1"/>
    <property type="match status" value="2"/>
</dbReference>
<keyword evidence="4" id="KW-1185">Reference proteome</keyword>
<evidence type="ECO:0000313" key="3">
    <source>
        <dbReference type="EMBL" id="SAI68272.1"/>
    </source>
</evidence>
<dbReference type="GO" id="GO:0102943">
    <property type="term" value="F:trans-2,3-dihydro-3-hydroxy-anthranilate isomerase activity"/>
    <property type="evidence" value="ECO:0007669"/>
    <property type="project" value="UniProtKB-EC"/>
</dbReference>
<evidence type="ECO:0000313" key="4">
    <source>
        <dbReference type="Proteomes" id="UP000076848"/>
    </source>
</evidence>
<dbReference type="EMBL" id="FKIF01000003">
    <property type="protein sequence ID" value="SAI68272.1"/>
    <property type="molecule type" value="Genomic_DNA"/>
</dbReference>
<organism evidence="3 4">
    <name type="scientific">Bordetella ansorpii</name>
    <dbReference type="NCBI Taxonomy" id="288768"/>
    <lineage>
        <taxon>Bacteria</taxon>
        <taxon>Pseudomonadati</taxon>
        <taxon>Pseudomonadota</taxon>
        <taxon>Betaproteobacteria</taxon>
        <taxon>Burkholderiales</taxon>
        <taxon>Alcaligenaceae</taxon>
        <taxon>Bordetella</taxon>
    </lineage>
</organism>
<dbReference type="STRING" id="288768.SAMEA3906486_01930"/>
<accession>A0A157SCV6</accession>